<dbReference type="InterPro" id="IPR051170">
    <property type="entry name" value="Neural/epithelial_adhesion"/>
</dbReference>
<proteinExistence type="predicted"/>
<evidence type="ECO:0000256" key="3">
    <source>
        <dbReference type="ARBA" id="ARBA00023157"/>
    </source>
</evidence>
<evidence type="ECO:0000313" key="6">
    <source>
        <dbReference type="EMBL" id="KAK8779361.1"/>
    </source>
</evidence>
<feature type="domain" description="Ig-like" evidence="5">
    <location>
        <begin position="461"/>
        <end position="498"/>
    </location>
</feature>
<feature type="domain" description="Ig-like" evidence="5">
    <location>
        <begin position="85"/>
        <end position="174"/>
    </location>
</feature>
<reference evidence="6 7" key="1">
    <citation type="journal article" date="2023" name="Arcadia Sci">
        <title>De novo assembly of a long-read Amblyomma americanum tick genome.</title>
        <authorList>
            <person name="Chou S."/>
            <person name="Poskanzer K.E."/>
            <person name="Rollins M."/>
            <person name="Thuy-Boun P.S."/>
        </authorList>
    </citation>
    <scope>NUCLEOTIDE SEQUENCE [LARGE SCALE GENOMIC DNA]</scope>
    <source>
        <strain evidence="6">F_SG_1</strain>
        <tissue evidence="6">Salivary glands</tissue>
    </source>
</reference>
<dbReference type="InterPro" id="IPR036179">
    <property type="entry name" value="Ig-like_dom_sf"/>
</dbReference>
<evidence type="ECO:0000259" key="5">
    <source>
        <dbReference type="PROSITE" id="PS50835"/>
    </source>
</evidence>
<dbReference type="Gene3D" id="2.60.40.10">
    <property type="entry name" value="Immunoglobulins"/>
    <property type="match status" value="5"/>
</dbReference>
<dbReference type="PANTHER" id="PTHR12231">
    <property type="entry name" value="CTX-RELATED TYPE I TRANSMEMBRANE PROTEIN"/>
    <property type="match status" value="1"/>
</dbReference>
<dbReference type="Pfam" id="PF07679">
    <property type="entry name" value="I-set"/>
    <property type="match status" value="1"/>
</dbReference>
<name>A0AAQ4EXC6_AMBAM</name>
<dbReference type="InterPro" id="IPR013783">
    <property type="entry name" value="Ig-like_fold"/>
</dbReference>
<dbReference type="SMART" id="SM00409">
    <property type="entry name" value="IG"/>
    <property type="match status" value="4"/>
</dbReference>
<dbReference type="InterPro" id="IPR003598">
    <property type="entry name" value="Ig_sub2"/>
</dbReference>
<feature type="non-terminal residue" evidence="6">
    <location>
        <position position="498"/>
    </location>
</feature>
<keyword evidence="7" id="KW-1185">Reference proteome</keyword>
<evidence type="ECO:0000313" key="7">
    <source>
        <dbReference type="Proteomes" id="UP001321473"/>
    </source>
</evidence>
<keyword evidence="4" id="KW-0393">Immunoglobulin domain</keyword>
<dbReference type="EMBL" id="JARKHS020009885">
    <property type="protein sequence ID" value="KAK8779361.1"/>
    <property type="molecule type" value="Genomic_DNA"/>
</dbReference>
<organism evidence="6 7">
    <name type="scientific">Amblyomma americanum</name>
    <name type="common">Lone star tick</name>
    <dbReference type="NCBI Taxonomy" id="6943"/>
    <lineage>
        <taxon>Eukaryota</taxon>
        <taxon>Metazoa</taxon>
        <taxon>Ecdysozoa</taxon>
        <taxon>Arthropoda</taxon>
        <taxon>Chelicerata</taxon>
        <taxon>Arachnida</taxon>
        <taxon>Acari</taxon>
        <taxon>Parasitiformes</taxon>
        <taxon>Ixodida</taxon>
        <taxon>Ixodoidea</taxon>
        <taxon>Ixodidae</taxon>
        <taxon>Amblyomminae</taxon>
        <taxon>Amblyomma</taxon>
    </lineage>
</organism>
<dbReference type="Pfam" id="PF13927">
    <property type="entry name" value="Ig_3"/>
    <property type="match status" value="3"/>
</dbReference>
<evidence type="ECO:0000256" key="4">
    <source>
        <dbReference type="ARBA" id="ARBA00023319"/>
    </source>
</evidence>
<dbReference type="SUPFAM" id="SSF48726">
    <property type="entry name" value="Immunoglobulin"/>
    <property type="match status" value="5"/>
</dbReference>
<accession>A0AAQ4EXC6</accession>
<comment type="caution">
    <text evidence="6">The sequence shown here is derived from an EMBL/GenBank/DDBJ whole genome shotgun (WGS) entry which is preliminary data.</text>
</comment>
<dbReference type="InterPro" id="IPR007110">
    <property type="entry name" value="Ig-like_dom"/>
</dbReference>
<dbReference type="AlphaFoldDB" id="A0AAQ4EXC6"/>
<dbReference type="InterPro" id="IPR013098">
    <property type="entry name" value="Ig_I-set"/>
</dbReference>
<sequence>MWRSMSVNASTRSSQHRETPFVLATERIRILAMPHSPTRCAQASPKCWSIAVGTAFRLCLKTAATVQLLLTYATCLEASSVKVTPKIIAFSFAGTAKPGNNVRTTCLLAEGDMPITFTWLRNGVDASHSKNVHIVSHSDFSVLSINPVDAQSAGNYTCIAKNRAGFDSFAAYLDVEAPPTWLREPQDVGGTLGTKLVIKCAASGSPTPTIRWFKLEGGGSLLFTKSALPKNQNGSMVILSLETRDAGQYACEADNGITPTLRKTITVKVNEVPEIRPFSFSKNIPVGGKALVTCWITSGAQPVTFSWLKDGDSLSTVQGTRQKADPDYSVLLLEPVLPSHVGNYTCIAKNKFGFDSYTTVLEVESPPKIRPFSLSKVASKGEKISILCFVSEGTQPFSFSWSKEGKDLQTTENVKVKTESDFSLMIIDAVDEKSAGNYTCIVKNIFGFDTHSAYLDVEAPPLFKKTTGDTNVVQGGSVVLSCHATGSPKPTVSWSRPS</sequence>
<feature type="domain" description="Ig-like" evidence="5">
    <location>
        <begin position="273"/>
        <end position="364"/>
    </location>
</feature>
<dbReference type="InterPro" id="IPR003599">
    <property type="entry name" value="Ig_sub"/>
</dbReference>
<dbReference type="SMART" id="SM00408">
    <property type="entry name" value="IGc2"/>
    <property type="match status" value="4"/>
</dbReference>
<protein>
    <recommendedName>
        <fullName evidence="5">Ig-like domain-containing protein</fullName>
    </recommendedName>
</protein>
<dbReference type="FunFam" id="2.60.40.10:FF:000333">
    <property type="entry name" value="Down syndrome cell adhesion molecule"/>
    <property type="match status" value="3"/>
</dbReference>
<keyword evidence="2" id="KW-0677">Repeat</keyword>
<gene>
    <name evidence="6" type="ORF">V5799_019294</name>
</gene>
<dbReference type="Proteomes" id="UP001321473">
    <property type="component" value="Unassembled WGS sequence"/>
</dbReference>
<feature type="domain" description="Ig-like" evidence="5">
    <location>
        <begin position="367"/>
        <end position="458"/>
    </location>
</feature>
<evidence type="ECO:0000256" key="1">
    <source>
        <dbReference type="ARBA" id="ARBA00022729"/>
    </source>
</evidence>
<keyword evidence="1" id="KW-0732">Signal</keyword>
<evidence type="ECO:0000256" key="2">
    <source>
        <dbReference type="ARBA" id="ARBA00022737"/>
    </source>
</evidence>
<keyword evidence="3" id="KW-1015">Disulfide bond</keyword>
<dbReference type="PROSITE" id="PS50835">
    <property type="entry name" value="IG_LIKE"/>
    <property type="match status" value="5"/>
</dbReference>
<feature type="domain" description="Ig-like" evidence="5">
    <location>
        <begin position="179"/>
        <end position="266"/>
    </location>
</feature>
<dbReference type="PANTHER" id="PTHR12231:SF218">
    <property type="entry name" value="MICROFIBRILLAR-ASSOCIATED PROTEIN 3-LIKE"/>
    <property type="match status" value="1"/>
</dbReference>